<evidence type="ECO:0000256" key="2">
    <source>
        <dbReference type="PROSITE-ProRule" id="PRU00104"/>
    </source>
</evidence>
<name>A0A7S3H149_9STRA</name>
<evidence type="ECO:0000256" key="1">
    <source>
        <dbReference type="ARBA" id="ARBA00022786"/>
    </source>
</evidence>
<accession>A0A7S3H149</accession>
<dbReference type="PANTHER" id="PTHR46654">
    <property type="entry name" value="E3 UBIQUITIN-PROTEIN LIGASE HECTD3"/>
    <property type="match status" value="1"/>
</dbReference>
<evidence type="ECO:0000313" key="4">
    <source>
        <dbReference type="EMBL" id="CAE0282237.1"/>
    </source>
</evidence>
<sequence length="100" mass="11506">MRDFSHEERSALLRFTWGRSRLPLSAADFPQRFKLQSFRKSPPDAYYPVAHTCFFSLELPCYSSLEIMKEKLRYAIFNCEAIDGDDTGSGEAIAAMGWEE</sequence>
<dbReference type="InterPro" id="IPR035983">
    <property type="entry name" value="Hect_E3_ubiquitin_ligase"/>
</dbReference>
<keyword evidence="1 2" id="KW-0833">Ubl conjugation pathway</keyword>
<gene>
    <name evidence="4" type="ORF">SELO1098_LOCUS11071</name>
</gene>
<protein>
    <recommendedName>
        <fullName evidence="3">HECT domain-containing protein</fullName>
    </recommendedName>
</protein>
<dbReference type="PROSITE" id="PS50237">
    <property type="entry name" value="HECT"/>
    <property type="match status" value="1"/>
</dbReference>
<dbReference type="AlphaFoldDB" id="A0A7S3H149"/>
<dbReference type="GO" id="GO:0004842">
    <property type="term" value="F:ubiquitin-protein transferase activity"/>
    <property type="evidence" value="ECO:0007669"/>
    <property type="project" value="InterPro"/>
</dbReference>
<feature type="active site" description="Glycyl thioester intermediate" evidence="2">
    <location>
        <position position="53"/>
    </location>
</feature>
<reference evidence="4" key="1">
    <citation type="submission" date="2021-01" db="EMBL/GenBank/DDBJ databases">
        <authorList>
            <person name="Corre E."/>
            <person name="Pelletier E."/>
            <person name="Niang G."/>
            <person name="Scheremetjew M."/>
            <person name="Finn R."/>
            <person name="Kale V."/>
            <person name="Holt S."/>
            <person name="Cochrane G."/>
            <person name="Meng A."/>
            <person name="Brown T."/>
            <person name="Cohen L."/>
        </authorList>
    </citation>
    <scope>NUCLEOTIDE SEQUENCE</scope>
    <source>
        <strain evidence="4">CCAP 955/1</strain>
    </source>
</reference>
<organism evidence="4">
    <name type="scientific">Spumella elongata</name>
    <dbReference type="NCBI Taxonomy" id="89044"/>
    <lineage>
        <taxon>Eukaryota</taxon>
        <taxon>Sar</taxon>
        <taxon>Stramenopiles</taxon>
        <taxon>Ochrophyta</taxon>
        <taxon>Chrysophyceae</taxon>
        <taxon>Chromulinales</taxon>
        <taxon>Chromulinaceae</taxon>
        <taxon>Spumella</taxon>
    </lineage>
</organism>
<dbReference type="SUPFAM" id="SSF56204">
    <property type="entry name" value="Hect, E3 ligase catalytic domain"/>
    <property type="match status" value="1"/>
</dbReference>
<dbReference type="PANTHER" id="PTHR46654:SF1">
    <property type="entry name" value="E3 UBIQUITIN-PROTEIN LIGASE HECTD3"/>
    <property type="match status" value="1"/>
</dbReference>
<evidence type="ECO:0000259" key="3">
    <source>
        <dbReference type="PROSITE" id="PS50237"/>
    </source>
</evidence>
<dbReference type="EMBL" id="HBIC01022170">
    <property type="protein sequence ID" value="CAE0282237.1"/>
    <property type="molecule type" value="Transcribed_RNA"/>
</dbReference>
<feature type="domain" description="HECT" evidence="3">
    <location>
        <begin position="1"/>
        <end position="94"/>
    </location>
</feature>
<dbReference type="InterPro" id="IPR042469">
    <property type="entry name" value="HECTD3"/>
</dbReference>
<dbReference type="Gene3D" id="3.30.2410.10">
    <property type="entry name" value="Hect, E3 ligase catalytic domain"/>
    <property type="match status" value="1"/>
</dbReference>
<dbReference type="InterPro" id="IPR000569">
    <property type="entry name" value="HECT_dom"/>
</dbReference>
<proteinExistence type="predicted"/>
<dbReference type="Pfam" id="PF00632">
    <property type="entry name" value="HECT"/>
    <property type="match status" value="1"/>
</dbReference>